<dbReference type="EMBL" id="BGZK01008014">
    <property type="protein sequence ID" value="GBP06618.1"/>
    <property type="molecule type" value="Genomic_DNA"/>
</dbReference>
<accession>A0A4C1SZJ8</accession>
<reference evidence="1 2" key="1">
    <citation type="journal article" date="2019" name="Commun. Biol.">
        <title>The bagworm genome reveals a unique fibroin gene that provides high tensile strength.</title>
        <authorList>
            <person name="Kono N."/>
            <person name="Nakamura H."/>
            <person name="Ohtoshi R."/>
            <person name="Tomita M."/>
            <person name="Numata K."/>
            <person name="Arakawa K."/>
        </authorList>
    </citation>
    <scope>NUCLEOTIDE SEQUENCE [LARGE SCALE GENOMIC DNA]</scope>
</reference>
<gene>
    <name evidence="1" type="ORF">EVAR_74120_1</name>
</gene>
<feature type="non-terminal residue" evidence="1">
    <location>
        <position position="139"/>
    </location>
</feature>
<proteinExistence type="predicted"/>
<keyword evidence="2" id="KW-1185">Reference proteome</keyword>
<sequence>MKKYIITIFARVSAFVDVKCIVDLRTTPTPIRVLSPSSPPRVCGPVDYNNRRYLAAYRVDERPPRAGAHDHVAGNHHARRANETRIGTVSVRVPASTVRSETRVELKQMVDVRRTSALEVALSIVLRLSDPNHIWLNNK</sequence>
<evidence type="ECO:0000313" key="1">
    <source>
        <dbReference type="EMBL" id="GBP06618.1"/>
    </source>
</evidence>
<evidence type="ECO:0000313" key="2">
    <source>
        <dbReference type="Proteomes" id="UP000299102"/>
    </source>
</evidence>
<dbReference type="Proteomes" id="UP000299102">
    <property type="component" value="Unassembled WGS sequence"/>
</dbReference>
<organism evidence="1 2">
    <name type="scientific">Eumeta variegata</name>
    <name type="common">Bagworm moth</name>
    <name type="synonym">Eumeta japonica</name>
    <dbReference type="NCBI Taxonomy" id="151549"/>
    <lineage>
        <taxon>Eukaryota</taxon>
        <taxon>Metazoa</taxon>
        <taxon>Ecdysozoa</taxon>
        <taxon>Arthropoda</taxon>
        <taxon>Hexapoda</taxon>
        <taxon>Insecta</taxon>
        <taxon>Pterygota</taxon>
        <taxon>Neoptera</taxon>
        <taxon>Endopterygota</taxon>
        <taxon>Lepidoptera</taxon>
        <taxon>Glossata</taxon>
        <taxon>Ditrysia</taxon>
        <taxon>Tineoidea</taxon>
        <taxon>Psychidae</taxon>
        <taxon>Oiketicinae</taxon>
        <taxon>Eumeta</taxon>
    </lineage>
</organism>
<dbReference type="AlphaFoldDB" id="A0A4C1SZJ8"/>
<name>A0A4C1SZJ8_EUMVA</name>
<comment type="caution">
    <text evidence="1">The sequence shown here is derived from an EMBL/GenBank/DDBJ whole genome shotgun (WGS) entry which is preliminary data.</text>
</comment>
<protein>
    <submittedName>
        <fullName evidence="1">Uncharacterized protein</fullName>
    </submittedName>
</protein>